<geneLocation type="plasmid" evidence="19">
    <name>pRS241c</name>
</geneLocation>
<name>Q3IV72_CERS4</name>
<keyword evidence="11" id="KW-0829">Tyrosine-protein kinase</keyword>
<evidence type="ECO:0000256" key="2">
    <source>
        <dbReference type="ARBA" id="ARBA00008883"/>
    </source>
</evidence>
<dbReference type="KEGG" id="rsp:RSP_4084"/>
<dbReference type="Proteomes" id="UP000002703">
    <property type="component" value="Plasmid C"/>
</dbReference>
<comment type="catalytic activity">
    <reaction evidence="12">
        <text>L-tyrosyl-[protein] + ATP = O-phospho-L-tyrosyl-[protein] + ADP + H(+)</text>
        <dbReference type="Rhea" id="RHEA:10596"/>
        <dbReference type="Rhea" id="RHEA-COMP:10136"/>
        <dbReference type="Rhea" id="RHEA-COMP:20101"/>
        <dbReference type="ChEBI" id="CHEBI:15378"/>
        <dbReference type="ChEBI" id="CHEBI:30616"/>
        <dbReference type="ChEBI" id="CHEBI:46858"/>
        <dbReference type="ChEBI" id="CHEBI:61978"/>
        <dbReference type="ChEBI" id="CHEBI:456216"/>
    </reaction>
</comment>
<evidence type="ECO:0000256" key="11">
    <source>
        <dbReference type="ARBA" id="ARBA00023137"/>
    </source>
</evidence>
<dbReference type="EC" id="2.7.10.-" evidence="18"/>
<dbReference type="InterPro" id="IPR003856">
    <property type="entry name" value="LPS_length_determ_N"/>
</dbReference>
<dbReference type="InterPro" id="IPR005702">
    <property type="entry name" value="Wzc-like_C"/>
</dbReference>
<accession>Q3IV72</accession>
<keyword evidence="19" id="KW-1185">Reference proteome</keyword>
<dbReference type="AlphaFoldDB" id="Q3IV72"/>
<dbReference type="InterPro" id="IPR002586">
    <property type="entry name" value="CobQ/CobB/MinD/ParA_Nub-bd_dom"/>
</dbReference>
<evidence type="ECO:0000256" key="7">
    <source>
        <dbReference type="ARBA" id="ARBA00022777"/>
    </source>
</evidence>
<evidence type="ECO:0000256" key="14">
    <source>
        <dbReference type="SAM" id="Phobius"/>
    </source>
</evidence>
<evidence type="ECO:0000259" key="17">
    <source>
        <dbReference type="Pfam" id="PF13807"/>
    </source>
</evidence>
<dbReference type="Pfam" id="PF13807">
    <property type="entry name" value="GNVR"/>
    <property type="match status" value="1"/>
</dbReference>
<organism evidence="18 19">
    <name type="scientific">Cereibacter sphaeroides (strain ATCC 17023 / DSM 158 / JCM 6121 / CCUG 31486 / LMG 2827 / NBRC 12203 / NCIMB 8253 / ATH 2.4.1.)</name>
    <name type="common">Rhodobacter sphaeroides</name>
    <dbReference type="NCBI Taxonomy" id="272943"/>
    <lineage>
        <taxon>Bacteria</taxon>
        <taxon>Pseudomonadati</taxon>
        <taxon>Pseudomonadota</taxon>
        <taxon>Alphaproteobacteria</taxon>
        <taxon>Rhodobacterales</taxon>
        <taxon>Paracoccaceae</taxon>
        <taxon>Cereibacter</taxon>
    </lineage>
</organism>
<evidence type="ECO:0000256" key="9">
    <source>
        <dbReference type="ARBA" id="ARBA00022989"/>
    </source>
</evidence>
<dbReference type="PANTHER" id="PTHR32309:SF32">
    <property type="entry name" value="TYROSINE-PROTEIN KINASE ETK-RELATED"/>
    <property type="match status" value="1"/>
</dbReference>
<feature type="transmembrane region" description="Helical" evidence="14">
    <location>
        <begin position="441"/>
        <end position="462"/>
    </location>
</feature>
<keyword evidence="10 14" id="KW-0472">Membrane</keyword>
<evidence type="ECO:0000256" key="13">
    <source>
        <dbReference type="SAM" id="Coils"/>
    </source>
</evidence>
<keyword evidence="7" id="KW-0418">Kinase</keyword>
<dbReference type="Pfam" id="PF23607">
    <property type="entry name" value="WZC_N"/>
    <property type="match status" value="1"/>
</dbReference>
<dbReference type="OrthoDB" id="230260at2"/>
<keyword evidence="13" id="KW-0175">Coiled coil</keyword>
<dbReference type="GO" id="GO:0042802">
    <property type="term" value="F:identical protein binding"/>
    <property type="evidence" value="ECO:0007669"/>
    <property type="project" value="UniProtKB-ARBA"/>
</dbReference>
<evidence type="ECO:0000259" key="15">
    <source>
        <dbReference type="Pfam" id="PF01656"/>
    </source>
</evidence>
<dbReference type="PANTHER" id="PTHR32309">
    <property type="entry name" value="TYROSINE-PROTEIN KINASE"/>
    <property type="match status" value="1"/>
</dbReference>
<evidence type="ECO:0000256" key="1">
    <source>
        <dbReference type="ARBA" id="ARBA00004651"/>
    </source>
</evidence>
<proteinExistence type="inferred from homology"/>
<keyword evidence="4 18" id="KW-0808">Transferase</keyword>
<dbReference type="SUPFAM" id="SSF52540">
    <property type="entry name" value="P-loop containing nucleoside triphosphate hydrolases"/>
    <property type="match status" value="1"/>
</dbReference>
<evidence type="ECO:0000256" key="8">
    <source>
        <dbReference type="ARBA" id="ARBA00022840"/>
    </source>
</evidence>
<keyword evidence="6" id="KW-0547">Nucleotide-binding</keyword>
<feature type="transmembrane region" description="Helical" evidence="14">
    <location>
        <begin position="474"/>
        <end position="491"/>
    </location>
</feature>
<evidence type="ECO:0000256" key="6">
    <source>
        <dbReference type="ARBA" id="ARBA00022741"/>
    </source>
</evidence>
<dbReference type="InterPro" id="IPR032807">
    <property type="entry name" value="GNVR"/>
</dbReference>
<feature type="coiled-coil region" evidence="13">
    <location>
        <begin position="275"/>
        <end position="374"/>
    </location>
</feature>
<evidence type="ECO:0000256" key="4">
    <source>
        <dbReference type="ARBA" id="ARBA00022679"/>
    </source>
</evidence>
<evidence type="ECO:0000259" key="16">
    <source>
        <dbReference type="Pfam" id="PF02706"/>
    </source>
</evidence>
<dbReference type="EMBL" id="CP000146">
    <property type="protein sequence ID" value="ABA81562.1"/>
    <property type="molecule type" value="Genomic_DNA"/>
</dbReference>
<dbReference type="Gene3D" id="3.40.50.300">
    <property type="entry name" value="P-loop containing nucleotide triphosphate hydrolases"/>
    <property type="match status" value="1"/>
</dbReference>
<evidence type="ECO:0000256" key="10">
    <source>
        <dbReference type="ARBA" id="ARBA00023136"/>
    </source>
</evidence>
<sequence length="733" mass="79169">MMAERPQPVAAPEEDEIDLGQLLGQIWHGKLWIGSATLAAGMLGLAWLANTAPTYRADTLLQLEEKASPLALPTALSELAGGEARSATEVEILRSRLVLGEAVAAFHLDWEAKPLRAPLVGQAVASGVLPLPEVEGLIRYDRGDSRIRLDLLEVPPEWVEEPILLTAMGEGQFALLLPDGREETGEVGRPLAVPDRGFGLRIGALEGVRGRQFVIRQLDETGAIGALRDRLTVAERGKQSSILEVGLTGRDPAEVQRTLGGIAEAYLRQNMTRSAAEAESSLEFIEGQLPEAQKAVRAAEDRLNAYRQAQQAIDLGFEGQSLLTQISAIETELRQLADQEEEIANRYTSNHPTYQRLLAMRGRLEERLAALRKEVSNLPETQREVFNFTRDLEVAQEVYLQLLNRAQELRVVKASTIGNVRIVDGARTAPEPVAPRRGRTLALALLLGALSGTGLVLGRAWLRRSVRGPEELDRLGLPVFATVLFAPAAVGNRKGRGLLPILALSDPNSATVEGIRSLRTSLHFGMLDAGSRSIALTSSAPAAGKSFTSVNLAVVAAQAGQSVCLIDADLRRGHLRRYFAVAKGTPGLAEYLAGEAELDELLRPGPVEGLAFLSTGQLPPNPSELLMRPRLAELVAELDRRFDLSIFDAPPVLAVTDPVVIGRAVGATIAVVRHDVTGLGEVEALIRQLQGAGVKPAGAVLNAYRPQRGSGRYGYGYGYRYRYDTGYRPQSGD</sequence>
<comment type="similarity">
    <text evidence="2">Belongs to the etk/wzc family.</text>
</comment>
<dbReference type="FunFam" id="3.40.50.300:FF:000527">
    <property type="entry name" value="Tyrosine-protein kinase etk"/>
    <property type="match status" value="1"/>
</dbReference>
<keyword evidence="9 14" id="KW-1133">Transmembrane helix</keyword>
<reference evidence="19" key="1">
    <citation type="submission" date="2005-09" db="EMBL/GenBank/DDBJ databases">
        <title>Complete sequence of plasmid C of Rhodobacter sphaeroides 2.4.1.</title>
        <authorList>
            <person name="Copeland A."/>
            <person name="Lucas S."/>
            <person name="Lapidus A."/>
            <person name="Barry K."/>
            <person name="Detter J.C."/>
            <person name="Glavina T."/>
            <person name="Hammon N."/>
            <person name="Israni S."/>
            <person name="Pitluck S."/>
            <person name="Richardson P."/>
            <person name="Mackenzie C."/>
            <person name="Choudhary M."/>
            <person name="Larimer F."/>
            <person name="Hauser L.J."/>
            <person name="Land M."/>
            <person name="Donohue T.J."/>
            <person name="Kaplan S."/>
        </authorList>
    </citation>
    <scope>NUCLEOTIDE SEQUENCE [LARGE SCALE GENOMIC DNA]</scope>
    <source>
        <strain evidence="19">ATCC 17023 / DSM 158 / JCM 6121 / CCUG 31486 / LMG 2827 / NBRC 12203 / NCIMB 8253 / ATH 2.4.1.</strain>
        <plasmid evidence="19">pRS241c</plasmid>
    </source>
</reference>
<keyword evidence="18" id="KW-0614">Plasmid</keyword>
<keyword evidence="5 14" id="KW-0812">Transmembrane</keyword>
<dbReference type="PATRIC" id="fig|272943.9.peg.147"/>
<dbReference type="GO" id="GO:0004713">
    <property type="term" value="F:protein tyrosine kinase activity"/>
    <property type="evidence" value="ECO:0007669"/>
    <property type="project" value="UniProtKB-KW"/>
</dbReference>
<keyword evidence="3" id="KW-1003">Cell membrane</keyword>
<evidence type="ECO:0000256" key="5">
    <source>
        <dbReference type="ARBA" id="ARBA00022692"/>
    </source>
</evidence>
<feature type="domain" description="Polysaccharide chain length determinant N-terminal" evidence="16">
    <location>
        <begin position="15"/>
        <end position="104"/>
    </location>
</feature>
<dbReference type="NCBIfam" id="TIGR01007">
    <property type="entry name" value="eps_fam"/>
    <property type="match status" value="1"/>
</dbReference>
<evidence type="ECO:0000256" key="12">
    <source>
        <dbReference type="ARBA" id="ARBA00053015"/>
    </source>
</evidence>
<dbReference type="RefSeq" id="WP_011331369.1">
    <property type="nucleotide sequence ID" value="NC_007489.1"/>
</dbReference>
<feature type="domain" description="Tyrosine-protein kinase G-rich" evidence="17">
    <location>
        <begin position="380"/>
        <end position="460"/>
    </location>
</feature>
<evidence type="ECO:0000313" key="19">
    <source>
        <dbReference type="Proteomes" id="UP000002703"/>
    </source>
</evidence>
<dbReference type="PhylomeDB" id="Q3IV72"/>
<feature type="domain" description="CobQ/CobB/MinD/ParA nucleotide binding" evidence="15">
    <location>
        <begin position="537"/>
        <end position="708"/>
    </location>
</feature>
<dbReference type="GO" id="GO:0005886">
    <property type="term" value="C:plasma membrane"/>
    <property type="evidence" value="ECO:0007669"/>
    <property type="project" value="UniProtKB-SubCell"/>
</dbReference>
<keyword evidence="8" id="KW-0067">ATP-binding</keyword>
<protein>
    <submittedName>
        <fullName evidence="18">Acetyltransferase</fullName>
        <ecNumber evidence="18">2.7.10.-</ecNumber>
    </submittedName>
</protein>
<dbReference type="Pfam" id="PF02706">
    <property type="entry name" value="Wzz"/>
    <property type="match status" value="1"/>
</dbReference>
<dbReference type="CDD" id="cd05387">
    <property type="entry name" value="BY-kinase"/>
    <property type="match status" value="1"/>
</dbReference>
<evidence type="ECO:0000313" key="18">
    <source>
        <dbReference type="EMBL" id="ABA81562.1"/>
    </source>
</evidence>
<comment type="subcellular location">
    <subcellularLocation>
        <location evidence="1">Cell membrane</location>
        <topology evidence="1">Multi-pass membrane protein</topology>
    </subcellularLocation>
</comment>
<dbReference type="GeneID" id="3711959"/>
<dbReference type="EnsemblBacteria" id="ABA81562">
    <property type="protein sequence ID" value="ABA81562"/>
    <property type="gene ID" value="RSP_4084"/>
</dbReference>
<dbReference type="InterPro" id="IPR027417">
    <property type="entry name" value="P-loop_NTPase"/>
</dbReference>
<evidence type="ECO:0000256" key="3">
    <source>
        <dbReference type="ARBA" id="ARBA00022475"/>
    </source>
</evidence>
<dbReference type="GO" id="GO:0005524">
    <property type="term" value="F:ATP binding"/>
    <property type="evidence" value="ECO:0007669"/>
    <property type="project" value="UniProtKB-KW"/>
</dbReference>
<gene>
    <name evidence="18" type="ORF">RSP_4084</name>
</gene>
<dbReference type="Pfam" id="PF01656">
    <property type="entry name" value="CbiA"/>
    <property type="match status" value="1"/>
</dbReference>
<dbReference type="InterPro" id="IPR050445">
    <property type="entry name" value="Bact_polysacc_biosynth/exp"/>
</dbReference>